<feature type="chain" id="PRO_5047324981" evidence="1">
    <location>
        <begin position="17"/>
        <end position="129"/>
    </location>
</feature>
<protein>
    <submittedName>
        <fullName evidence="2">Uncharacterized protein</fullName>
    </submittedName>
</protein>
<keyword evidence="1" id="KW-0732">Signal</keyword>
<evidence type="ECO:0000256" key="1">
    <source>
        <dbReference type="SAM" id="SignalP"/>
    </source>
</evidence>
<dbReference type="RefSeq" id="XP_066670586.1">
    <property type="nucleotide sequence ID" value="XM_066806968.1"/>
</dbReference>
<accession>A0ABR1WX70</accession>
<evidence type="ECO:0000313" key="3">
    <source>
        <dbReference type="Proteomes" id="UP001433268"/>
    </source>
</evidence>
<evidence type="ECO:0000313" key="2">
    <source>
        <dbReference type="EMBL" id="KAK8087692.1"/>
    </source>
</evidence>
<keyword evidence="3" id="KW-1185">Reference proteome</keyword>
<name>A0ABR1WX70_9PEZI</name>
<organism evidence="2 3">
    <name type="scientific">Apiospora hydei</name>
    <dbReference type="NCBI Taxonomy" id="1337664"/>
    <lineage>
        <taxon>Eukaryota</taxon>
        <taxon>Fungi</taxon>
        <taxon>Dikarya</taxon>
        <taxon>Ascomycota</taxon>
        <taxon>Pezizomycotina</taxon>
        <taxon>Sordariomycetes</taxon>
        <taxon>Xylariomycetidae</taxon>
        <taxon>Amphisphaeriales</taxon>
        <taxon>Apiosporaceae</taxon>
        <taxon>Apiospora</taxon>
    </lineage>
</organism>
<gene>
    <name evidence="2" type="ORF">PG997_002653</name>
</gene>
<feature type="signal peptide" evidence="1">
    <location>
        <begin position="1"/>
        <end position="16"/>
    </location>
</feature>
<comment type="caution">
    <text evidence="2">The sequence shown here is derived from an EMBL/GenBank/DDBJ whole genome shotgun (WGS) entry which is preliminary data.</text>
</comment>
<dbReference type="Proteomes" id="UP001433268">
    <property type="component" value="Unassembled WGS sequence"/>
</dbReference>
<dbReference type="GeneID" id="92040028"/>
<sequence length="129" mass="14203">MQVLSIFAALLAVTTATPIEAAAVESRQEAAKCADWGEGFGGSLLLGPTDAQASRCCIYGESISLCCRNDPALADDPYWSRALECSHPYWANPTIWADLYSCNTDPKYWCREECNGVPWLYDDPKDCPK</sequence>
<dbReference type="EMBL" id="JAQQWN010000004">
    <property type="protein sequence ID" value="KAK8087692.1"/>
    <property type="molecule type" value="Genomic_DNA"/>
</dbReference>
<proteinExistence type="predicted"/>
<reference evidence="2 3" key="1">
    <citation type="submission" date="2023-01" db="EMBL/GenBank/DDBJ databases">
        <title>Analysis of 21 Apiospora genomes using comparative genomics revels a genus with tremendous synthesis potential of carbohydrate active enzymes and secondary metabolites.</title>
        <authorList>
            <person name="Sorensen T."/>
        </authorList>
    </citation>
    <scope>NUCLEOTIDE SEQUENCE [LARGE SCALE GENOMIC DNA]</scope>
    <source>
        <strain evidence="2 3">CBS 114990</strain>
    </source>
</reference>